<reference evidence="1 2" key="1">
    <citation type="submission" date="2020-05" db="EMBL/GenBank/DDBJ databases">
        <title>FDA dAtabase for Regulatory Grade micrObial Sequences (FDA-ARGOS): Supporting development and validation of Infectious Disease Dx tests.</title>
        <authorList>
            <person name="Sproer C."/>
            <person name="Gronow S."/>
            <person name="Severitt S."/>
            <person name="Schroder I."/>
            <person name="Tallon L."/>
            <person name="Sadzewicz L."/>
            <person name="Zhao X."/>
            <person name="Vavikolanu K."/>
            <person name="Mehta A."/>
            <person name="Aluvathingal J."/>
            <person name="Nadendla S."/>
            <person name="Myers T."/>
            <person name="Yan Y."/>
            <person name="Sichtig H."/>
        </authorList>
    </citation>
    <scope>NUCLEOTIDE SEQUENCE [LARGE SCALE GENOMIC DNA]</scope>
    <source>
        <strain evidence="1 2">FDAARGOS_787</strain>
    </source>
</reference>
<protein>
    <submittedName>
        <fullName evidence="1">Phage virion morphogenesis protein</fullName>
    </submittedName>
</protein>
<evidence type="ECO:0000313" key="1">
    <source>
        <dbReference type="EMBL" id="QKQ45711.1"/>
    </source>
</evidence>
<organism evidence="1 2">
    <name type="scientific">Achromobacter denitrificans</name>
    <name type="common">Alcaligenes denitrificans</name>
    <dbReference type="NCBI Taxonomy" id="32002"/>
    <lineage>
        <taxon>Bacteria</taxon>
        <taxon>Pseudomonadati</taxon>
        <taxon>Pseudomonadota</taxon>
        <taxon>Betaproteobacteria</taxon>
        <taxon>Burkholderiales</taxon>
        <taxon>Alcaligenaceae</taxon>
        <taxon>Achromobacter</taxon>
    </lineage>
</organism>
<gene>
    <name evidence="1" type="ORF">FOC81_02915</name>
</gene>
<dbReference type="RefSeq" id="WP_174715706.1">
    <property type="nucleotide sequence ID" value="NZ_CADIKP010000028.1"/>
</dbReference>
<dbReference type="NCBIfam" id="TIGR01635">
    <property type="entry name" value="tail_comp_S"/>
    <property type="match status" value="1"/>
</dbReference>
<dbReference type="InterPro" id="IPR006522">
    <property type="entry name" value="Phage_virion_morphogenesis"/>
</dbReference>
<dbReference type="EMBL" id="CP054569">
    <property type="protein sequence ID" value="QKQ45711.1"/>
    <property type="molecule type" value="Genomic_DNA"/>
</dbReference>
<evidence type="ECO:0000313" key="2">
    <source>
        <dbReference type="Proteomes" id="UP000509782"/>
    </source>
</evidence>
<accession>A0A6N0JEY5</accession>
<name>A0A6N0JEY5_ACHDE</name>
<dbReference type="Proteomes" id="UP000509782">
    <property type="component" value="Chromosome"/>
</dbReference>
<sequence length="196" mass="21701">MVKAAIHYDGQRALDAALTRLAVLGRSPRPIFQAIANYGENSTRLRFEKQAGPDGSAWKPSGRALKAGGQTLVKSRRLLRSITSVYGGNFAAWGSNLPYARIHQLGGDIERAARSVRVRLRTDARGNLMRQANNRNLARFARDGHKRARESWHEVGAYKIRMPARPFLGVNREDLWSMGRLTVQVIRAAEGGAGAR</sequence>
<proteinExistence type="predicted"/>
<dbReference type="Pfam" id="PF05069">
    <property type="entry name" value="Phage_tail_S"/>
    <property type="match status" value="1"/>
</dbReference>
<dbReference type="AlphaFoldDB" id="A0A6N0JEY5"/>